<gene>
    <name evidence="2" type="ORF">TRFO_03670</name>
</gene>
<evidence type="ECO:0000313" key="2">
    <source>
        <dbReference type="EMBL" id="OHT12630.1"/>
    </source>
</evidence>
<feature type="transmembrane region" description="Helical" evidence="1">
    <location>
        <begin position="270"/>
        <end position="288"/>
    </location>
</feature>
<dbReference type="VEuPathDB" id="TrichDB:TRFO_03670"/>
<comment type="caution">
    <text evidence="2">The sequence shown here is derived from an EMBL/GenBank/DDBJ whole genome shotgun (WGS) entry which is preliminary data.</text>
</comment>
<keyword evidence="1" id="KW-0812">Transmembrane</keyword>
<dbReference type="Proteomes" id="UP000179807">
    <property type="component" value="Unassembled WGS sequence"/>
</dbReference>
<dbReference type="RefSeq" id="XP_068365766.1">
    <property type="nucleotide sequence ID" value="XM_068491445.1"/>
</dbReference>
<feature type="transmembrane region" description="Helical" evidence="1">
    <location>
        <begin position="213"/>
        <end position="235"/>
    </location>
</feature>
<dbReference type="AlphaFoldDB" id="A0A1J4KSJ1"/>
<feature type="transmembrane region" description="Helical" evidence="1">
    <location>
        <begin position="68"/>
        <end position="89"/>
    </location>
</feature>
<sequence>MRILQTIVMLIFDLCIIISPTVGYIDTIRIMIQTRKPDYYNPNTILLILFAQGNKVLFYIHHPYATLIFGQAISLLLAATILTILKYVFSKNGKPADNSDQDNIINNSENNLSIQNMKDEEKFHDNIDHQNEEEDSIEITLEESNNDIQNISQNIPPNEAFRQTSNIFKYFFHIKQTKTFFHFFISIFLYGVIDFTVFKILCFLMGEKVAVDVLGLIANLVESTTSFPTFVRVVINHDILTVSQLLVFQYFFGDILKIFVFIINETPWSFVFGGCCQLMVDTVMVIVYTKMKCELSHQEENNASPFVDNTQSNLNEANLNDSTANDEYIENLSEYDEKAKEIELEEEGEQVQN</sequence>
<evidence type="ECO:0008006" key="4">
    <source>
        <dbReference type="Google" id="ProtNLM"/>
    </source>
</evidence>
<feature type="transmembrane region" description="Helical" evidence="1">
    <location>
        <begin position="247"/>
        <end position="264"/>
    </location>
</feature>
<keyword evidence="1" id="KW-1133">Transmembrane helix</keyword>
<evidence type="ECO:0000256" key="1">
    <source>
        <dbReference type="SAM" id="Phobius"/>
    </source>
</evidence>
<feature type="transmembrane region" description="Helical" evidence="1">
    <location>
        <begin position="179"/>
        <end position="201"/>
    </location>
</feature>
<dbReference type="GeneID" id="94826149"/>
<feature type="transmembrane region" description="Helical" evidence="1">
    <location>
        <begin position="6"/>
        <end position="25"/>
    </location>
</feature>
<keyword evidence="3" id="KW-1185">Reference proteome</keyword>
<protein>
    <recommendedName>
        <fullName evidence="4">PQ loop repeat family protein</fullName>
    </recommendedName>
</protein>
<dbReference type="GO" id="GO:0005829">
    <property type="term" value="C:cytosol"/>
    <property type="evidence" value="ECO:0007669"/>
    <property type="project" value="GOC"/>
</dbReference>
<reference evidence="2" key="1">
    <citation type="submission" date="2016-10" db="EMBL/GenBank/DDBJ databases">
        <authorList>
            <person name="Benchimol M."/>
            <person name="Almeida L.G."/>
            <person name="Vasconcelos A.T."/>
            <person name="Perreira-Neves A."/>
            <person name="Rosa I.A."/>
            <person name="Tasca T."/>
            <person name="Bogo M.R."/>
            <person name="de Souza W."/>
        </authorList>
    </citation>
    <scope>NUCLEOTIDE SEQUENCE [LARGE SCALE GENOMIC DNA]</scope>
    <source>
        <strain evidence="2">K</strain>
    </source>
</reference>
<organism evidence="2 3">
    <name type="scientific">Tritrichomonas foetus</name>
    <dbReference type="NCBI Taxonomy" id="1144522"/>
    <lineage>
        <taxon>Eukaryota</taxon>
        <taxon>Metamonada</taxon>
        <taxon>Parabasalia</taxon>
        <taxon>Tritrichomonadida</taxon>
        <taxon>Tritrichomonadidae</taxon>
        <taxon>Tritrichomonas</taxon>
    </lineage>
</organism>
<dbReference type="EMBL" id="MLAK01000560">
    <property type="protein sequence ID" value="OHT12630.1"/>
    <property type="molecule type" value="Genomic_DNA"/>
</dbReference>
<keyword evidence="1" id="KW-0472">Membrane</keyword>
<dbReference type="PANTHER" id="PTHR14856">
    <property type="entry name" value="PQ-LOOP REPEAT-CONTAINING PROTEIN 1-LIKE PROTEIN"/>
    <property type="match status" value="1"/>
</dbReference>
<accession>A0A1J4KSJ1</accession>
<proteinExistence type="predicted"/>
<name>A0A1J4KSJ1_9EUKA</name>
<dbReference type="GO" id="GO:0045332">
    <property type="term" value="P:phospholipid translocation"/>
    <property type="evidence" value="ECO:0007669"/>
    <property type="project" value="TreeGrafter"/>
</dbReference>
<dbReference type="GO" id="GO:0005768">
    <property type="term" value="C:endosome"/>
    <property type="evidence" value="ECO:0007669"/>
    <property type="project" value="TreeGrafter"/>
</dbReference>
<dbReference type="GO" id="GO:0005802">
    <property type="term" value="C:trans-Golgi network"/>
    <property type="evidence" value="ECO:0007669"/>
    <property type="project" value="TreeGrafter"/>
</dbReference>
<dbReference type="InterPro" id="IPR052241">
    <property type="entry name" value="SLC66/Scramblase_ANY1"/>
</dbReference>
<dbReference type="GO" id="GO:0042147">
    <property type="term" value="P:retrograde transport, endosome to Golgi"/>
    <property type="evidence" value="ECO:0007669"/>
    <property type="project" value="TreeGrafter"/>
</dbReference>
<evidence type="ECO:0000313" key="3">
    <source>
        <dbReference type="Proteomes" id="UP000179807"/>
    </source>
</evidence>
<dbReference type="PANTHER" id="PTHR14856:SF9">
    <property type="entry name" value="PQ-LOOP REPEAT-CONTAINING PROTEIN 1"/>
    <property type="match status" value="1"/>
</dbReference>
<dbReference type="OrthoDB" id="292213at2759"/>